<evidence type="ECO:0000313" key="7">
    <source>
        <dbReference type="EMBL" id="KAE9154898.1"/>
    </source>
</evidence>
<accession>A0A6A3ZF96</accession>
<dbReference type="SUPFAM" id="SSF47473">
    <property type="entry name" value="EF-hand"/>
    <property type="match status" value="1"/>
</dbReference>
<dbReference type="Proteomes" id="UP000486351">
    <property type="component" value="Unassembled WGS sequence"/>
</dbReference>
<keyword evidence="2" id="KW-0106">Calcium</keyword>
<keyword evidence="13" id="KW-1185">Reference proteome</keyword>
<dbReference type="OrthoDB" id="5593063at2759"/>
<evidence type="ECO:0000313" key="14">
    <source>
        <dbReference type="Proteomes" id="UP000437068"/>
    </source>
</evidence>
<evidence type="ECO:0000313" key="17">
    <source>
        <dbReference type="Proteomes" id="UP000441208"/>
    </source>
</evidence>
<dbReference type="GO" id="GO:0005509">
    <property type="term" value="F:calcium ion binding"/>
    <property type="evidence" value="ECO:0007669"/>
    <property type="project" value="InterPro"/>
</dbReference>
<dbReference type="Proteomes" id="UP000441208">
    <property type="component" value="Unassembled WGS sequence"/>
</dbReference>
<evidence type="ECO:0000313" key="11">
    <source>
        <dbReference type="EMBL" id="KAE9329040.1"/>
    </source>
</evidence>
<dbReference type="Proteomes" id="UP000440367">
    <property type="component" value="Unassembled WGS sequence"/>
</dbReference>
<dbReference type="EMBL" id="QXGC01000019">
    <property type="protein sequence ID" value="KAE9254757.1"/>
    <property type="molecule type" value="Genomic_DNA"/>
</dbReference>
<evidence type="ECO:0000256" key="1">
    <source>
        <dbReference type="ARBA" id="ARBA00008294"/>
    </source>
</evidence>
<dbReference type="Proteomes" id="UP000437068">
    <property type="component" value="Unassembled WGS sequence"/>
</dbReference>
<reference evidence="13 14" key="1">
    <citation type="submission" date="2018-08" db="EMBL/GenBank/DDBJ databases">
        <title>Genomic investigation of the strawberry pathogen Phytophthora fragariae indicates pathogenicity is determined by transcriptional variation in three key races.</title>
        <authorList>
            <person name="Adams T.M."/>
            <person name="Armitage A.D."/>
            <person name="Sobczyk M.K."/>
            <person name="Bates H.J."/>
            <person name="Dunwell J.M."/>
            <person name="Nellist C.F."/>
            <person name="Harrison R.J."/>
        </authorList>
    </citation>
    <scope>NUCLEOTIDE SEQUENCE [LARGE SCALE GENOMIC DNA]</scope>
    <source>
        <strain evidence="11 14">A4</strain>
        <strain evidence="10 15">BC-1</strain>
        <strain evidence="9 18">BC-23</strain>
        <strain evidence="8 13">NOV-27</strain>
        <strain evidence="7 16">NOV-5</strain>
        <strain evidence="6 17">NOV-71</strain>
        <strain evidence="12 19">NOV-77</strain>
    </source>
</reference>
<dbReference type="PANTHER" id="PTHR45673">
    <property type="entry name" value="SERINE/THREONINE-PROTEIN PHOSPHATASE 2B CATALYTIC SUBUNIT 1-RELATED"/>
    <property type="match status" value="1"/>
</dbReference>
<feature type="domain" description="EF-hand" evidence="5">
    <location>
        <begin position="517"/>
        <end position="552"/>
    </location>
</feature>
<dbReference type="PRINTS" id="PR00114">
    <property type="entry name" value="STPHPHTASE"/>
</dbReference>
<evidence type="ECO:0000256" key="4">
    <source>
        <dbReference type="SAM" id="MobiDB-lite"/>
    </source>
</evidence>
<dbReference type="SMART" id="SM00156">
    <property type="entry name" value="PP2Ac"/>
    <property type="match status" value="1"/>
</dbReference>
<evidence type="ECO:0000313" key="6">
    <source>
        <dbReference type="EMBL" id="KAE9138505.1"/>
    </source>
</evidence>
<dbReference type="EMBL" id="QXGB01000033">
    <property type="protein sequence ID" value="KAE9235687.1"/>
    <property type="molecule type" value="Genomic_DNA"/>
</dbReference>
<dbReference type="Pfam" id="PF00149">
    <property type="entry name" value="Metallophos"/>
    <property type="match status" value="1"/>
</dbReference>
<dbReference type="PROSITE" id="PS50222">
    <property type="entry name" value="EF_HAND_2"/>
    <property type="match status" value="1"/>
</dbReference>
<dbReference type="InterPro" id="IPR002048">
    <property type="entry name" value="EF_hand_dom"/>
</dbReference>
<dbReference type="Proteomes" id="UP000433483">
    <property type="component" value="Unassembled WGS sequence"/>
</dbReference>
<feature type="region of interest" description="Disordered" evidence="4">
    <location>
        <begin position="439"/>
        <end position="476"/>
    </location>
</feature>
<comment type="caution">
    <text evidence="8">The sequence shown here is derived from an EMBL/GenBank/DDBJ whole genome shotgun (WGS) entry which is preliminary data.</text>
</comment>
<proteinExistence type="inferred from homology"/>
<keyword evidence="3" id="KW-0378">Hydrolase</keyword>
<evidence type="ECO:0000256" key="3">
    <source>
        <dbReference type="RuleBase" id="RU004273"/>
    </source>
</evidence>
<evidence type="ECO:0000313" key="15">
    <source>
        <dbReference type="Proteomes" id="UP000440367"/>
    </source>
</evidence>
<dbReference type="InterPro" id="IPR018247">
    <property type="entry name" value="EF_Hand_1_Ca_BS"/>
</dbReference>
<dbReference type="EMBL" id="QXFZ01000032">
    <property type="protein sequence ID" value="KAE9138505.1"/>
    <property type="molecule type" value="Genomic_DNA"/>
</dbReference>
<name>A0A6A3ZF96_9STRA</name>
<dbReference type="CDD" id="cd00051">
    <property type="entry name" value="EFh"/>
    <property type="match status" value="1"/>
</dbReference>
<sequence>MSRRRETVVLLSLAEVREAFEQQNALAVKDALGVIHEAQFLMGLEPNVVAVPQRASTYVFGDIHGQFFDLMQLMDAAGMAELQERDMQLLFLGDYVDRGAFSCEVMLYLLLLKIRFSDKVVLLRGNHECESISSFYGFRNECRAKYGISVYYHFLSCFQSMPVAALLPTPRGKILCVHGGISPELKTVEDIQSIDRRREVPTTGLLCDLLWADPLTQSVGVDEVDAQASWEPNQARGCSYYFNAAATFEFLANNQLISMLRAHEYEDEGFSFHFNSEEFRHLDTRQDKSMPPVITVFSAPNYCDSYGNMAAYLVFRNEPFSWEMQQVKTVGHPAPPIASAERGSNMWRLFNQTLPFLPASKEFFEEVLWLSDGQKADKTVVSAPHSPVTSSDILAPAVHVVDPDDETPVERRRRLTSEMHPQAIRKVLDDEVQKWELVEEKSTNASGQDSPPKITRRPSLSSMEGPKGNEDDRPSLLTNQELDTIKLMFSLMDTDGSLELNSVKVSQFILNILGEKISSTDADRYLDALDYDRNGVVDFADILSWVAVMKANHNKHESSRIVSWTALQNGVRLLTREIDFSKVCLWLAFGCLLRDIIVPKQRKVIKSSSIRLLGAASLVLYVLDLLTGGNIGRERRLLSLQQAVSMVKYRVMSWYK</sequence>
<evidence type="ECO:0000256" key="2">
    <source>
        <dbReference type="ARBA" id="ARBA00022837"/>
    </source>
</evidence>
<dbReference type="EMBL" id="QXGD01000029">
    <property type="protein sequence ID" value="KAE9257196.1"/>
    <property type="molecule type" value="Genomic_DNA"/>
</dbReference>
<evidence type="ECO:0000313" key="16">
    <source>
        <dbReference type="Proteomes" id="UP000440732"/>
    </source>
</evidence>
<evidence type="ECO:0000313" key="19">
    <source>
        <dbReference type="Proteomes" id="UP000486351"/>
    </source>
</evidence>
<dbReference type="EC" id="3.1.3.16" evidence="3"/>
<dbReference type="Proteomes" id="UP000476176">
    <property type="component" value="Unassembled WGS sequence"/>
</dbReference>
<dbReference type="InterPro" id="IPR004843">
    <property type="entry name" value="Calcineurin-like_PHP"/>
</dbReference>
<comment type="catalytic activity">
    <reaction evidence="3">
        <text>O-phospho-L-threonyl-[protein] + H2O = L-threonyl-[protein] + phosphate</text>
        <dbReference type="Rhea" id="RHEA:47004"/>
        <dbReference type="Rhea" id="RHEA-COMP:11060"/>
        <dbReference type="Rhea" id="RHEA-COMP:11605"/>
        <dbReference type="ChEBI" id="CHEBI:15377"/>
        <dbReference type="ChEBI" id="CHEBI:30013"/>
        <dbReference type="ChEBI" id="CHEBI:43474"/>
        <dbReference type="ChEBI" id="CHEBI:61977"/>
        <dbReference type="EC" id="3.1.3.16"/>
    </reaction>
</comment>
<dbReference type="EMBL" id="QXGA01000026">
    <property type="protein sequence ID" value="KAE9154898.1"/>
    <property type="molecule type" value="Genomic_DNA"/>
</dbReference>
<evidence type="ECO:0000313" key="18">
    <source>
        <dbReference type="Proteomes" id="UP000476176"/>
    </source>
</evidence>
<dbReference type="EMBL" id="QXGE01000025">
    <property type="protein sequence ID" value="KAE9329040.1"/>
    <property type="molecule type" value="Genomic_DNA"/>
</dbReference>
<dbReference type="PROSITE" id="PS00018">
    <property type="entry name" value="EF_HAND_1"/>
    <property type="match status" value="1"/>
</dbReference>
<dbReference type="Proteomes" id="UP000440732">
    <property type="component" value="Unassembled WGS sequence"/>
</dbReference>
<gene>
    <name evidence="11" type="ORF">PF001_g1102</name>
    <name evidence="10" type="ORF">PF002_g1250</name>
    <name evidence="9" type="ORF">PF004_g864</name>
    <name evidence="8" type="ORF">PF005_g1364</name>
    <name evidence="7" type="ORF">PF006_g1104</name>
    <name evidence="6" type="ORF">PF007_g1365</name>
    <name evidence="12" type="ORF">PF008_g355</name>
</gene>
<dbReference type="Gene3D" id="1.10.238.10">
    <property type="entry name" value="EF-hand"/>
    <property type="match status" value="1"/>
</dbReference>
<evidence type="ECO:0000259" key="5">
    <source>
        <dbReference type="PROSITE" id="PS50222"/>
    </source>
</evidence>
<dbReference type="GO" id="GO:0097720">
    <property type="term" value="P:calcineurin-mediated signaling"/>
    <property type="evidence" value="ECO:0007669"/>
    <property type="project" value="InterPro"/>
</dbReference>
<evidence type="ECO:0000313" key="9">
    <source>
        <dbReference type="EMBL" id="KAE9254757.1"/>
    </source>
</evidence>
<comment type="similarity">
    <text evidence="1 3">Belongs to the PPP phosphatase family.</text>
</comment>
<dbReference type="SUPFAM" id="SSF56300">
    <property type="entry name" value="Metallo-dependent phosphatases"/>
    <property type="match status" value="1"/>
</dbReference>
<dbReference type="InterPro" id="IPR043360">
    <property type="entry name" value="PP2B"/>
</dbReference>
<dbReference type="InterPro" id="IPR029052">
    <property type="entry name" value="Metallo-depent_PP-like"/>
</dbReference>
<dbReference type="AlphaFoldDB" id="A0A6A3ZF96"/>
<dbReference type="PROSITE" id="PS00125">
    <property type="entry name" value="SER_THR_PHOSPHATASE"/>
    <property type="match status" value="1"/>
</dbReference>
<dbReference type="GO" id="GO:0033192">
    <property type="term" value="F:calmodulin-dependent protein phosphatase activity"/>
    <property type="evidence" value="ECO:0007669"/>
    <property type="project" value="InterPro"/>
</dbReference>
<evidence type="ECO:0000313" key="12">
    <source>
        <dbReference type="EMBL" id="KAE9362161.1"/>
    </source>
</evidence>
<dbReference type="InterPro" id="IPR006186">
    <property type="entry name" value="Ser/Thr-sp_prot-phosphatase"/>
</dbReference>
<evidence type="ECO:0000313" key="10">
    <source>
        <dbReference type="EMBL" id="KAE9257196.1"/>
    </source>
</evidence>
<evidence type="ECO:0000313" key="13">
    <source>
        <dbReference type="Proteomes" id="UP000433483"/>
    </source>
</evidence>
<dbReference type="Gene3D" id="3.60.21.10">
    <property type="match status" value="1"/>
</dbReference>
<protein>
    <recommendedName>
        <fullName evidence="3">Serine/threonine-protein phosphatase</fullName>
        <ecNumber evidence="3">3.1.3.16</ecNumber>
    </recommendedName>
</protein>
<evidence type="ECO:0000313" key="8">
    <source>
        <dbReference type="EMBL" id="KAE9235687.1"/>
    </source>
</evidence>
<organism evidence="8 13">
    <name type="scientific">Phytophthora fragariae</name>
    <dbReference type="NCBI Taxonomy" id="53985"/>
    <lineage>
        <taxon>Eukaryota</taxon>
        <taxon>Sar</taxon>
        <taxon>Stramenopiles</taxon>
        <taxon>Oomycota</taxon>
        <taxon>Peronosporomycetes</taxon>
        <taxon>Peronosporales</taxon>
        <taxon>Peronosporaceae</taxon>
        <taxon>Phytophthora</taxon>
    </lineage>
</organism>
<dbReference type="InterPro" id="IPR011992">
    <property type="entry name" value="EF-hand-dom_pair"/>
</dbReference>
<dbReference type="EMBL" id="QXFY01000007">
    <property type="protein sequence ID" value="KAE9362161.1"/>
    <property type="molecule type" value="Genomic_DNA"/>
</dbReference>